<evidence type="ECO:0000256" key="1">
    <source>
        <dbReference type="SAM" id="Phobius"/>
    </source>
</evidence>
<dbReference type="STRING" id="311410.LA5095_02563"/>
<keyword evidence="1" id="KW-0472">Membrane</keyword>
<evidence type="ECO:0000259" key="2">
    <source>
        <dbReference type="PROSITE" id="PS50930"/>
    </source>
</evidence>
<dbReference type="GeneID" id="97668839"/>
<feature type="domain" description="HTH LytTR-type" evidence="2">
    <location>
        <begin position="174"/>
        <end position="261"/>
    </location>
</feature>
<dbReference type="GO" id="GO:0003677">
    <property type="term" value="F:DNA binding"/>
    <property type="evidence" value="ECO:0007669"/>
    <property type="project" value="InterPro"/>
</dbReference>
<dbReference type="EMBL" id="CXWC01000002">
    <property type="protein sequence ID" value="CTQ67308.1"/>
    <property type="molecule type" value="Genomic_DNA"/>
</dbReference>
<dbReference type="OrthoDB" id="7028951at2"/>
<dbReference type="RefSeq" id="WP_055115378.1">
    <property type="nucleotide sequence ID" value="NZ_CXWA01000002.1"/>
</dbReference>
<keyword evidence="1" id="KW-1133">Transmembrane helix</keyword>
<proteinExistence type="predicted"/>
<dbReference type="Proteomes" id="UP000049983">
    <property type="component" value="Unassembled WGS sequence"/>
</dbReference>
<dbReference type="PROSITE" id="PS50930">
    <property type="entry name" value="HTH_LYTTR"/>
    <property type="match status" value="1"/>
</dbReference>
<keyword evidence="1" id="KW-0812">Transmembrane</keyword>
<evidence type="ECO:0000313" key="3">
    <source>
        <dbReference type="EMBL" id="CTQ67308.1"/>
    </source>
</evidence>
<dbReference type="AlphaFoldDB" id="A0A0M6Z7L5"/>
<dbReference type="SMART" id="SM00850">
    <property type="entry name" value="LytTR"/>
    <property type="match status" value="1"/>
</dbReference>
<accession>A0A0M6Z7L5</accession>
<feature type="transmembrane region" description="Helical" evidence="1">
    <location>
        <begin position="28"/>
        <end position="50"/>
    </location>
</feature>
<name>A0A0M6Z7L5_9HYPH</name>
<dbReference type="Gene3D" id="2.40.50.1020">
    <property type="entry name" value="LytTr DNA-binding domain"/>
    <property type="match status" value="1"/>
</dbReference>
<feature type="transmembrane region" description="Helical" evidence="1">
    <location>
        <begin position="95"/>
        <end position="114"/>
    </location>
</feature>
<dbReference type="InterPro" id="IPR007492">
    <property type="entry name" value="LytTR_DNA-bd_dom"/>
</dbReference>
<evidence type="ECO:0000313" key="4">
    <source>
        <dbReference type="Proteomes" id="UP000049983"/>
    </source>
</evidence>
<organism evidence="3 4">
    <name type="scientific">Roseibium album</name>
    <dbReference type="NCBI Taxonomy" id="311410"/>
    <lineage>
        <taxon>Bacteria</taxon>
        <taxon>Pseudomonadati</taxon>
        <taxon>Pseudomonadota</taxon>
        <taxon>Alphaproteobacteria</taxon>
        <taxon>Hyphomicrobiales</taxon>
        <taxon>Stappiaceae</taxon>
        <taxon>Roseibium</taxon>
    </lineage>
</organism>
<reference evidence="4" key="1">
    <citation type="submission" date="2015-07" db="EMBL/GenBank/DDBJ databases">
        <authorList>
            <person name="Rodrigo-Torres Lidia"/>
            <person name="Arahal R.David."/>
        </authorList>
    </citation>
    <scope>NUCLEOTIDE SEQUENCE [LARGE SCALE GENOMIC DNA]</scope>
    <source>
        <strain evidence="4">CECT 5096</strain>
    </source>
</reference>
<feature type="transmembrane region" description="Helical" evidence="1">
    <location>
        <begin position="56"/>
        <end position="74"/>
    </location>
</feature>
<gene>
    <name evidence="3" type="ORF">LA5096_01419</name>
</gene>
<protein>
    <submittedName>
        <fullName evidence="3">Response regulator of the LytR/AlgR family protein</fullName>
    </submittedName>
</protein>
<dbReference type="Pfam" id="PF04397">
    <property type="entry name" value="LytTR"/>
    <property type="match status" value="1"/>
</dbReference>
<feature type="transmembrane region" description="Helical" evidence="1">
    <location>
        <begin position="126"/>
        <end position="144"/>
    </location>
</feature>
<keyword evidence="4" id="KW-1185">Reference proteome</keyword>
<sequence>MQKYFAKNTAAIRFLHAGVAPFSSRNGLALLAALSVLAGVIGPFGTYADLPIMTRLVYWTVMVLGTASVGHAAATSLERLFGRTRWPALVQQGMISILVAVPVSLSVVLISTGLGFGSFSGNMVSLYLQCAAVTGFVMIVSNLLPSAVKSEPASSLPEVPALLVKLPLAKRGRILRLRAQDHYVEVVTESGSTLLAMRFRDAIAQAAPEPGLQIHRSHWVALHAVAGRCRMDKRSGLRLSDGSIVPVGRSFQAAVKRVVSTGS</sequence>